<proteinExistence type="predicted"/>
<dbReference type="Gene3D" id="3.90.550.10">
    <property type="entry name" value="Spore Coat Polysaccharide Biosynthesis Protein SpsA, Chain A"/>
    <property type="match status" value="1"/>
</dbReference>
<dbReference type="EMBL" id="JAVGVR010000001">
    <property type="protein sequence ID" value="MDQ6597240.1"/>
    <property type="molecule type" value="Genomic_DNA"/>
</dbReference>
<reference evidence="2" key="2">
    <citation type="submission" date="2023-08" db="EMBL/GenBank/DDBJ databases">
        <title>Nitrogen cycling bacteria in agricultural field soils.</title>
        <authorList>
            <person name="Jang J."/>
        </authorList>
    </citation>
    <scope>NUCLEOTIDE SEQUENCE</scope>
    <source>
        <strain evidence="2">PS3-36</strain>
    </source>
</reference>
<accession>A0A4R5VVY5</accession>
<dbReference type="CDD" id="cd04182">
    <property type="entry name" value="GT_2_like_f"/>
    <property type="match status" value="1"/>
</dbReference>
<evidence type="ECO:0000313" key="5">
    <source>
        <dbReference type="Proteomes" id="UP001178888"/>
    </source>
</evidence>
<dbReference type="GO" id="GO:0016779">
    <property type="term" value="F:nucleotidyltransferase activity"/>
    <property type="evidence" value="ECO:0007669"/>
    <property type="project" value="UniProtKB-ARBA"/>
</dbReference>
<dbReference type="InterPro" id="IPR029044">
    <property type="entry name" value="Nucleotide-diphossugar_trans"/>
</dbReference>
<dbReference type="Pfam" id="PF12804">
    <property type="entry name" value="NTP_transf_3"/>
    <property type="match status" value="1"/>
</dbReference>
<dbReference type="Proteomes" id="UP001178888">
    <property type="component" value="Unassembled WGS sequence"/>
</dbReference>
<dbReference type="InterPro" id="IPR025877">
    <property type="entry name" value="MobA-like_NTP_Trfase"/>
</dbReference>
<reference evidence="3 4" key="1">
    <citation type="submission" date="2019-03" db="EMBL/GenBank/DDBJ databases">
        <title>Bacillus niacini sp. nov. a Nicotinate-Metabolizing Mesophile Isolated from Soil.</title>
        <authorList>
            <person name="Zhang G."/>
        </authorList>
    </citation>
    <scope>NUCLEOTIDE SEQUENCE [LARGE SCALE GENOMIC DNA]</scope>
    <source>
        <strain evidence="3 4">WN066</strain>
    </source>
</reference>
<dbReference type="AlphaFoldDB" id="A0A4R5VVY5"/>
<sequence>MPKIGAIILAAGMSSRMGNPKLLLPLKGKPLFRYSIELTKRQQLHPIVFVGGKYLEDFQTSAADLDGIEYIKNNNYLQGMSTSLKLGIDKIKGRVDAAFIFLADQPLVSDLVVQSLIQDYKKERQKGIRIVRPQYNENLGHPILIGSSLFSEFLDLEGDQGGKEIIKKYNAYTKIQVFESSFWGMDIDTAKDYKKAISISNEI</sequence>
<evidence type="ECO:0000313" key="2">
    <source>
        <dbReference type="EMBL" id="MDQ6597240.1"/>
    </source>
</evidence>
<comment type="caution">
    <text evidence="3">The sequence shown here is derived from an EMBL/GenBank/DDBJ whole genome shotgun (WGS) entry which is preliminary data.</text>
</comment>
<feature type="domain" description="MobA-like NTP transferase" evidence="1">
    <location>
        <begin position="6"/>
        <end position="169"/>
    </location>
</feature>
<evidence type="ECO:0000313" key="4">
    <source>
        <dbReference type="Proteomes" id="UP000295132"/>
    </source>
</evidence>
<name>A0A4R5VVY5_9BACI</name>
<dbReference type="PANTHER" id="PTHR43777">
    <property type="entry name" value="MOLYBDENUM COFACTOR CYTIDYLYLTRANSFERASE"/>
    <property type="match status" value="1"/>
</dbReference>
<gene>
    <name evidence="3" type="ORF">E2K98_07675</name>
    <name evidence="2" type="ORF">RCG21_12880</name>
</gene>
<dbReference type="RefSeq" id="WP_133333651.1">
    <property type="nucleotide sequence ID" value="NZ_JAVGVR010000001.1"/>
</dbReference>
<dbReference type="SUPFAM" id="SSF53448">
    <property type="entry name" value="Nucleotide-diphospho-sugar transferases"/>
    <property type="match status" value="1"/>
</dbReference>
<organism evidence="3 4">
    <name type="scientific">Bacillus salipaludis</name>
    <dbReference type="NCBI Taxonomy" id="2547811"/>
    <lineage>
        <taxon>Bacteria</taxon>
        <taxon>Bacillati</taxon>
        <taxon>Bacillota</taxon>
        <taxon>Bacilli</taxon>
        <taxon>Bacillales</taxon>
        <taxon>Bacillaceae</taxon>
        <taxon>Bacillus</taxon>
    </lineage>
</organism>
<protein>
    <submittedName>
        <fullName evidence="3">Nucleotidyltransferase family protein</fullName>
    </submittedName>
</protein>
<evidence type="ECO:0000259" key="1">
    <source>
        <dbReference type="Pfam" id="PF12804"/>
    </source>
</evidence>
<evidence type="ECO:0000313" key="3">
    <source>
        <dbReference type="EMBL" id="TDK63315.1"/>
    </source>
</evidence>
<keyword evidence="5" id="KW-1185">Reference proteome</keyword>
<dbReference type="EMBL" id="SMYO01000003">
    <property type="protein sequence ID" value="TDK63315.1"/>
    <property type="molecule type" value="Genomic_DNA"/>
</dbReference>
<dbReference type="Proteomes" id="UP000295132">
    <property type="component" value="Unassembled WGS sequence"/>
</dbReference>
<keyword evidence="3" id="KW-0808">Transferase</keyword>
<dbReference type="PANTHER" id="PTHR43777:SF1">
    <property type="entry name" value="MOLYBDENUM COFACTOR CYTIDYLYLTRANSFERASE"/>
    <property type="match status" value="1"/>
</dbReference>